<dbReference type="Pfam" id="PF02613">
    <property type="entry name" value="Nitrate_red_del"/>
    <property type="match status" value="1"/>
</dbReference>
<gene>
    <name evidence="2" type="ORF">BTJ39_07915</name>
</gene>
<dbReference type="InterPro" id="IPR020945">
    <property type="entry name" value="DMSO/NO3_reduct_chaperone"/>
</dbReference>
<dbReference type="PANTHER" id="PTHR43680:SF2">
    <property type="entry name" value="NITRATE REDUCTASE MOLYBDENUM COFACTOR ASSEMBLY CHAPERONE NARJ"/>
    <property type="match status" value="1"/>
</dbReference>
<keyword evidence="1" id="KW-0534">Nitrate assimilation</keyword>
<dbReference type="EMBL" id="MRUL01000004">
    <property type="protein sequence ID" value="OON40334.1"/>
    <property type="molecule type" value="Genomic_DNA"/>
</dbReference>
<keyword evidence="3" id="KW-1185">Reference proteome</keyword>
<dbReference type="GO" id="GO:0016530">
    <property type="term" value="F:metallochaperone activity"/>
    <property type="evidence" value="ECO:0007669"/>
    <property type="project" value="TreeGrafter"/>
</dbReference>
<dbReference type="GO" id="GO:0042128">
    <property type="term" value="P:nitrate assimilation"/>
    <property type="evidence" value="ECO:0007669"/>
    <property type="project" value="UniProtKB-KW"/>
</dbReference>
<evidence type="ECO:0000256" key="1">
    <source>
        <dbReference type="ARBA" id="ARBA00023063"/>
    </source>
</evidence>
<protein>
    <submittedName>
        <fullName evidence="2">Nitrate reductase molybdenum cofactor assembly chaperone</fullName>
    </submittedName>
</protein>
<comment type="caution">
    <text evidence="2">The sequence shown here is derived from an EMBL/GenBank/DDBJ whole genome shotgun (WGS) entry which is preliminary data.</text>
</comment>
<dbReference type="Gene3D" id="1.10.3480.10">
    <property type="entry name" value="TorD-like"/>
    <property type="match status" value="1"/>
</dbReference>
<dbReference type="NCBIfam" id="TIGR00684">
    <property type="entry name" value="narJ"/>
    <property type="match status" value="1"/>
</dbReference>
<accession>A0A1S8YMT8</accession>
<dbReference type="AlphaFoldDB" id="A0A1S8YMT8"/>
<dbReference type="InterPro" id="IPR036411">
    <property type="entry name" value="TorD-like_sf"/>
</dbReference>
<dbReference type="GO" id="GO:0051082">
    <property type="term" value="F:unfolded protein binding"/>
    <property type="evidence" value="ECO:0007669"/>
    <property type="project" value="InterPro"/>
</dbReference>
<dbReference type="PANTHER" id="PTHR43680">
    <property type="entry name" value="NITRATE REDUCTASE MOLYBDENUM COFACTOR ASSEMBLY CHAPERONE"/>
    <property type="match status" value="1"/>
</dbReference>
<dbReference type="OrthoDB" id="8478585at2"/>
<evidence type="ECO:0000313" key="3">
    <source>
        <dbReference type="Proteomes" id="UP000190667"/>
    </source>
</evidence>
<dbReference type="RefSeq" id="WP_078002142.1">
    <property type="nucleotide sequence ID" value="NZ_MRUL01000004.1"/>
</dbReference>
<reference evidence="2 3" key="1">
    <citation type="submission" date="2016-12" db="EMBL/GenBank/DDBJ databases">
        <title>Izhakiella australiana sp. nov. of genus Izhakiella isolated from Australian desert.</title>
        <authorList>
            <person name="Ji M."/>
        </authorList>
    </citation>
    <scope>NUCLEOTIDE SEQUENCE [LARGE SCALE GENOMIC DNA]</scope>
    <source>
        <strain evidence="2 3">D4N98</strain>
    </source>
</reference>
<dbReference type="InterPro" id="IPR003765">
    <property type="entry name" value="NO3_reductase_chaperone_NarJ"/>
</dbReference>
<sequence>MKRLKVISLLLDYPREVLWQHQHQQELLEECDNLPLLQIFINELCALPQLEAEARWVAQFERGRATSLLLFEHVHGESRDRGQAMVDLLTCYEQAGLVLNERELPDYLPLYLEYLSVQPEQDARQGITDIAPILALITARLRHQDSLYAVLFAQLLSWVDYRADSERLSKKVREESDDRSPEAIDAVWQEEQVRFLSESGGCDSAQQQHQRRFARQPAVQYLNLTSGGQ</sequence>
<dbReference type="STRING" id="1926881.BTJ39_07915"/>
<dbReference type="Proteomes" id="UP000190667">
    <property type="component" value="Unassembled WGS sequence"/>
</dbReference>
<dbReference type="GO" id="GO:0051131">
    <property type="term" value="P:chaperone-mediated protein complex assembly"/>
    <property type="evidence" value="ECO:0007669"/>
    <property type="project" value="InterPro"/>
</dbReference>
<proteinExistence type="predicted"/>
<organism evidence="2 3">
    <name type="scientific">Izhakiella australiensis</name>
    <dbReference type="NCBI Taxonomy" id="1926881"/>
    <lineage>
        <taxon>Bacteria</taxon>
        <taxon>Pseudomonadati</taxon>
        <taxon>Pseudomonadota</taxon>
        <taxon>Gammaproteobacteria</taxon>
        <taxon>Enterobacterales</taxon>
        <taxon>Erwiniaceae</taxon>
        <taxon>Izhakiella</taxon>
    </lineage>
</organism>
<name>A0A1S8YMT8_9GAMM</name>
<evidence type="ECO:0000313" key="2">
    <source>
        <dbReference type="EMBL" id="OON40334.1"/>
    </source>
</evidence>
<dbReference type="SUPFAM" id="SSF89155">
    <property type="entry name" value="TorD-like"/>
    <property type="match status" value="1"/>
</dbReference>